<accession>A0A0D4C3N5</accession>
<dbReference type="EMBL" id="CP011005">
    <property type="protein sequence ID" value="AJT43208.1"/>
    <property type="molecule type" value="Genomic_DNA"/>
</dbReference>
<dbReference type="PROSITE" id="PS51257">
    <property type="entry name" value="PROKAR_LIPOPROTEIN"/>
    <property type="match status" value="1"/>
</dbReference>
<dbReference type="HOGENOM" id="CLU_031285_11_0_11"/>
<keyword evidence="1" id="KW-0732">Signal</keyword>
<dbReference type="Proteomes" id="UP000061839">
    <property type="component" value="Chromosome"/>
</dbReference>
<dbReference type="PATRIC" id="fig|1618207.4.peg.3261"/>
<reference evidence="2 3" key="1">
    <citation type="journal article" date="2015" name="Genome Announc.">
        <title>Complete Genome Sequencing of Protease-Producing Novel Arthrobacter sp. Strain IHBB 11108 Using PacBio Single-Molecule Real-Time Sequencing Technology.</title>
        <authorList>
            <person name="Kiran S."/>
            <person name="Swarnkar M.K."/>
            <person name="Pal M."/>
            <person name="Thakur R."/>
            <person name="Tewari R."/>
            <person name="Singh A.K."/>
            <person name="Gulati A."/>
        </authorList>
    </citation>
    <scope>NUCLEOTIDE SEQUENCE [LARGE SCALE GENOMIC DNA]</scope>
    <source>
        <strain evidence="2 3">IHBB 11108</strain>
    </source>
</reference>
<organism evidence="2 3">
    <name type="scientific">Psychromicrobium lacuslunae</name>
    <dbReference type="NCBI Taxonomy" id="1618207"/>
    <lineage>
        <taxon>Bacteria</taxon>
        <taxon>Bacillati</taxon>
        <taxon>Actinomycetota</taxon>
        <taxon>Actinomycetes</taxon>
        <taxon>Micrococcales</taxon>
        <taxon>Micrococcaceae</taxon>
        <taxon>Psychromicrobium</taxon>
    </lineage>
</organism>
<dbReference type="PANTHER" id="PTHR43649">
    <property type="entry name" value="ARABINOSE-BINDING PROTEIN-RELATED"/>
    <property type="match status" value="1"/>
</dbReference>
<proteinExistence type="predicted"/>
<dbReference type="InterPro" id="IPR006059">
    <property type="entry name" value="SBP"/>
</dbReference>
<dbReference type="Gene3D" id="3.40.190.10">
    <property type="entry name" value="Periplasmic binding protein-like II"/>
    <property type="match status" value="2"/>
</dbReference>
<dbReference type="STRING" id="1618207.UM93_16025"/>
<dbReference type="KEGG" id="ari:UM93_16025"/>
<protein>
    <submittedName>
        <fullName evidence="2">Sugar ABC transporter substrate-binding protein</fullName>
    </submittedName>
</protein>
<dbReference type="AlphaFoldDB" id="A0A0D4C3N5"/>
<name>A0A0D4C3N5_9MICC</name>
<keyword evidence="3" id="KW-1185">Reference proteome</keyword>
<feature type="signal peptide" evidence="1">
    <location>
        <begin position="1"/>
        <end position="24"/>
    </location>
</feature>
<evidence type="ECO:0000313" key="3">
    <source>
        <dbReference type="Proteomes" id="UP000061839"/>
    </source>
</evidence>
<dbReference type="Pfam" id="PF01547">
    <property type="entry name" value="SBP_bac_1"/>
    <property type="match status" value="1"/>
</dbReference>
<dbReference type="PANTHER" id="PTHR43649:SF14">
    <property type="entry name" value="BLR3389 PROTEIN"/>
    <property type="match status" value="1"/>
</dbReference>
<feature type="chain" id="PRO_5002281139" evidence="1">
    <location>
        <begin position="25"/>
        <end position="450"/>
    </location>
</feature>
<dbReference type="InterPro" id="IPR050490">
    <property type="entry name" value="Bact_solute-bd_prot1"/>
</dbReference>
<gene>
    <name evidence="2" type="ORF">UM93_16025</name>
</gene>
<sequence length="450" mass="49575">MRRRSFLSGLLGAGLLLPALSGCAGNSANTLKIAYQQWGSGKVMENFLAKISEQFRLSQPDIQIHLIPLVAAENDYFTKNELMMSSDATTPDLVFEDTFILKSDVAAGYLQTLTDRVQGWEPWQQIYDSAKTAVTGEDGKIYGVPAGTDTRALWYNTDLFRQAGLPVPWQPKDWQQLLADLAVLKKTLPEVIPFNIFSGKAQGEKASMQGFEMLLYGTESTLYDEAQKKWVIGSKGFIDSLSFIEKIFSEKLGPSLSRALDANLTETVYTDWLPKAKLAVALDGGWISNNWVPQAPGEWPEWSSVLKQAKMPTQHGQAPGYSTLAGGWCWALPTRTKKADLAWEYLKTISTTENMMNYNIADNGVAVRKDVAAQEKYRTYTPTIQFFTSLVEGATFRPALAAYPQISAAIQEAMEKVMISGTSPQQAAEAYDAQITGIVGAEKVTKGVAK</sequence>
<dbReference type="SUPFAM" id="SSF53850">
    <property type="entry name" value="Periplasmic binding protein-like II"/>
    <property type="match status" value="1"/>
</dbReference>
<evidence type="ECO:0000256" key="1">
    <source>
        <dbReference type="SAM" id="SignalP"/>
    </source>
</evidence>
<evidence type="ECO:0000313" key="2">
    <source>
        <dbReference type="EMBL" id="AJT43208.1"/>
    </source>
</evidence>